<dbReference type="InterPro" id="IPR000150">
    <property type="entry name" value="Cof"/>
</dbReference>
<reference evidence="1 2" key="1">
    <citation type="submission" date="2019-03" db="EMBL/GenBank/DDBJ databases">
        <title>Genomic Encyclopedia of Type Strains, Phase IV (KMG-IV): sequencing the most valuable type-strain genomes for metagenomic binning, comparative biology and taxonomic classification.</title>
        <authorList>
            <person name="Goeker M."/>
        </authorList>
    </citation>
    <scope>NUCLEOTIDE SEQUENCE [LARGE SCALE GENOMIC DNA]</scope>
    <source>
        <strain evidence="1 2">DSM 45707</strain>
    </source>
</reference>
<dbReference type="SFLD" id="SFLDG01140">
    <property type="entry name" value="C2.B:_Phosphomannomutase_and_P"/>
    <property type="match status" value="1"/>
</dbReference>
<dbReference type="InterPro" id="IPR036412">
    <property type="entry name" value="HAD-like_sf"/>
</dbReference>
<proteinExistence type="predicted"/>
<dbReference type="SFLD" id="SFLDS00003">
    <property type="entry name" value="Haloacid_Dehalogenase"/>
    <property type="match status" value="1"/>
</dbReference>
<dbReference type="GO" id="GO:0016791">
    <property type="term" value="F:phosphatase activity"/>
    <property type="evidence" value="ECO:0007669"/>
    <property type="project" value="UniProtKB-ARBA"/>
</dbReference>
<dbReference type="PANTHER" id="PTHR10000:SF8">
    <property type="entry name" value="HAD SUPERFAMILY HYDROLASE-LIKE, TYPE 3"/>
    <property type="match status" value="1"/>
</dbReference>
<sequence>MGILQIPFLVSDLDGTLLSSSKQISKVNQTSLTQFQSLGGQFTIATGRTYFEAARFIQQMNVQLPVILCNGAMIYDPAHHQHIPVHTLSRNLLMDIIHELQTHLPSSMDIFAYSKDLVYATQVGEITTSALEGDDSHFRLEMISTFDQLPHDAIWIKVVCIGGDEEMEQLIQWAETKKELPLEFVPSSDNYFEILPQGVSKGNALLQLIDQIDLTPEQTAAIGDHCNDLSMLGSVGLSAAVSNAHPSVIQQAKITVPSNNEHGVSHLVHNHLITIQSKNIF</sequence>
<dbReference type="Pfam" id="PF08282">
    <property type="entry name" value="Hydrolase_3"/>
    <property type="match status" value="1"/>
</dbReference>
<dbReference type="OrthoDB" id="9806027at2"/>
<dbReference type="Gene3D" id="3.30.1240.10">
    <property type="match status" value="1"/>
</dbReference>
<gene>
    <name evidence="1" type="ORF">EDD58_101475</name>
</gene>
<protein>
    <recommendedName>
        <fullName evidence="3">Cof subfamily protein (Haloacid dehalogenase superfamily)/HAD superfamily hydrolase (TIGR01484 family)</fullName>
    </recommendedName>
</protein>
<dbReference type="Gene3D" id="3.40.50.1000">
    <property type="entry name" value="HAD superfamily/HAD-like"/>
    <property type="match status" value="1"/>
</dbReference>
<dbReference type="InterPro" id="IPR006379">
    <property type="entry name" value="HAD-SF_hydro_IIB"/>
</dbReference>
<comment type="caution">
    <text evidence="1">The sequence shown here is derived from an EMBL/GenBank/DDBJ whole genome shotgun (WGS) entry which is preliminary data.</text>
</comment>
<dbReference type="PANTHER" id="PTHR10000">
    <property type="entry name" value="PHOSPHOSERINE PHOSPHATASE"/>
    <property type="match status" value="1"/>
</dbReference>
<dbReference type="AlphaFoldDB" id="A0A4R3LAF8"/>
<dbReference type="PROSITE" id="PS01228">
    <property type="entry name" value="COF_1"/>
    <property type="match status" value="1"/>
</dbReference>
<dbReference type="EMBL" id="SMAG01000001">
    <property type="protein sequence ID" value="TCS96833.1"/>
    <property type="molecule type" value="Genomic_DNA"/>
</dbReference>
<dbReference type="NCBIfam" id="TIGR00099">
    <property type="entry name" value="Cof-subfamily"/>
    <property type="match status" value="1"/>
</dbReference>
<dbReference type="Proteomes" id="UP000294937">
    <property type="component" value="Unassembled WGS sequence"/>
</dbReference>
<evidence type="ECO:0000313" key="2">
    <source>
        <dbReference type="Proteomes" id="UP000294937"/>
    </source>
</evidence>
<dbReference type="RefSeq" id="WP_131923215.1">
    <property type="nucleotide sequence ID" value="NZ_SMAG01000001.1"/>
</dbReference>
<evidence type="ECO:0000313" key="1">
    <source>
        <dbReference type="EMBL" id="TCS96833.1"/>
    </source>
</evidence>
<organism evidence="1 2">
    <name type="scientific">Hazenella coriacea</name>
    <dbReference type="NCBI Taxonomy" id="1179467"/>
    <lineage>
        <taxon>Bacteria</taxon>
        <taxon>Bacillati</taxon>
        <taxon>Bacillota</taxon>
        <taxon>Bacilli</taxon>
        <taxon>Bacillales</taxon>
        <taxon>Thermoactinomycetaceae</taxon>
        <taxon>Hazenella</taxon>
    </lineage>
</organism>
<accession>A0A4R3LAF8</accession>
<name>A0A4R3LAF8_9BACL</name>
<dbReference type="InterPro" id="IPR023214">
    <property type="entry name" value="HAD_sf"/>
</dbReference>
<dbReference type="SUPFAM" id="SSF56784">
    <property type="entry name" value="HAD-like"/>
    <property type="match status" value="1"/>
</dbReference>
<dbReference type="NCBIfam" id="TIGR01484">
    <property type="entry name" value="HAD-SF-IIB"/>
    <property type="match status" value="1"/>
</dbReference>
<dbReference type="CDD" id="cd07516">
    <property type="entry name" value="HAD_Pase"/>
    <property type="match status" value="1"/>
</dbReference>
<dbReference type="GO" id="GO:0005829">
    <property type="term" value="C:cytosol"/>
    <property type="evidence" value="ECO:0007669"/>
    <property type="project" value="TreeGrafter"/>
</dbReference>
<evidence type="ECO:0008006" key="3">
    <source>
        <dbReference type="Google" id="ProtNLM"/>
    </source>
</evidence>
<keyword evidence="2" id="KW-1185">Reference proteome</keyword>
<dbReference type="GO" id="GO:0000287">
    <property type="term" value="F:magnesium ion binding"/>
    <property type="evidence" value="ECO:0007669"/>
    <property type="project" value="TreeGrafter"/>
</dbReference>